<evidence type="ECO:0000256" key="8">
    <source>
        <dbReference type="ARBA" id="ARBA00048679"/>
    </source>
</evidence>
<feature type="compositionally biased region" description="Basic and acidic residues" evidence="9">
    <location>
        <begin position="479"/>
        <end position="490"/>
    </location>
</feature>
<evidence type="ECO:0000256" key="6">
    <source>
        <dbReference type="ARBA" id="ARBA00022840"/>
    </source>
</evidence>
<dbReference type="Gene3D" id="1.10.510.10">
    <property type="entry name" value="Transferase(Phosphotransferase) domain 1"/>
    <property type="match status" value="1"/>
</dbReference>
<comment type="caution">
    <text evidence="11">The sequence shown here is derived from an EMBL/GenBank/DDBJ whole genome shotgun (WGS) entry which is preliminary data.</text>
</comment>
<dbReference type="InterPro" id="IPR011009">
    <property type="entry name" value="Kinase-like_dom_sf"/>
</dbReference>
<dbReference type="InterPro" id="IPR008271">
    <property type="entry name" value="Ser/Thr_kinase_AS"/>
</dbReference>
<evidence type="ECO:0000256" key="7">
    <source>
        <dbReference type="ARBA" id="ARBA00047899"/>
    </source>
</evidence>
<evidence type="ECO:0000256" key="5">
    <source>
        <dbReference type="ARBA" id="ARBA00022777"/>
    </source>
</evidence>
<dbReference type="SMART" id="SM00220">
    <property type="entry name" value="S_TKc"/>
    <property type="match status" value="1"/>
</dbReference>
<feature type="compositionally biased region" description="Acidic residues" evidence="9">
    <location>
        <begin position="431"/>
        <end position="441"/>
    </location>
</feature>
<dbReference type="Gene3D" id="3.30.200.20">
    <property type="entry name" value="Phosphorylase Kinase, domain 1"/>
    <property type="match status" value="1"/>
</dbReference>
<keyword evidence="5" id="KW-0418">Kinase</keyword>
<accession>A0ABN9LTW3</accession>
<keyword evidence="4" id="KW-0547">Nucleotide-binding</keyword>
<dbReference type="PANTHER" id="PTHR24356">
    <property type="entry name" value="SERINE/THREONINE-PROTEIN KINASE"/>
    <property type="match status" value="1"/>
</dbReference>
<comment type="catalytic activity">
    <reaction evidence="7">
        <text>L-threonyl-[protein] + ATP = O-phospho-L-threonyl-[protein] + ADP + H(+)</text>
        <dbReference type="Rhea" id="RHEA:46608"/>
        <dbReference type="Rhea" id="RHEA-COMP:11060"/>
        <dbReference type="Rhea" id="RHEA-COMP:11605"/>
        <dbReference type="ChEBI" id="CHEBI:15378"/>
        <dbReference type="ChEBI" id="CHEBI:30013"/>
        <dbReference type="ChEBI" id="CHEBI:30616"/>
        <dbReference type="ChEBI" id="CHEBI:61977"/>
        <dbReference type="ChEBI" id="CHEBI:456216"/>
        <dbReference type="EC" id="2.7.11.1"/>
    </reaction>
</comment>
<dbReference type="Pfam" id="PF00069">
    <property type="entry name" value="Pkinase"/>
    <property type="match status" value="1"/>
</dbReference>
<feature type="compositionally biased region" description="Low complexity" evidence="9">
    <location>
        <begin position="509"/>
        <end position="520"/>
    </location>
</feature>
<dbReference type="InterPro" id="IPR050236">
    <property type="entry name" value="Ser_Thr_kinase_AGC"/>
</dbReference>
<keyword evidence="2" id="KW-0723">Serine/threonine-protein kinase</keyword>
<evidence type="ECO:0000256" key="1">
    <source>
        <dbReference type="ARBA" id="ARBA00012513"/>
    </source>
</evidence>
<dbReference type="SUPFAM" id="SSF56112">
    <property type="entry name" value="Protein kinase-like (PK-like)"/>
    <property type="match status" value="1"/>
</dbReference>
<feature type="region of interest" description="Disordered" evidence="9">
    <location>
        <begin position="464"/>
        <end position="546"/>
    </location>
</feature>
<dbReference type="PROSITE" id="PS50011">
    <property type="entry name" value="PROTEIN_KINASE_DOM"/>
    <property type="match status" value="1"/>
</dbReference>
<feature type="compositionally biased region" description="Basic and acidic residues" evidence="9">
    <location>
        <begin position="535"/>
        <end position="546"/>
    </location>
</feature>
<sequence length="546" mass="61264">MSAIPPDRLQVLALLQGILTTYAPDIVLPLPDGVLSFTYRLVMELAEEKSQSGELAFFKQLAQNVLLVLEYPAYSLERLETSDGDSKEGQNLNIADPDTSEPGLNSDLTEEITVPANGDSGICETSEIIHESASALIGSLNPERNPCKSDYKTIKLISSGAFGAVHLVRHKETDQICAVKKIDKENLKNIKALEFAFLERDISTFADCPFVTSMFCSFPTKRHLCMVMEYVPGGDCSSLIKHRGPLPVPLARLYIAETILAVEYLHSFGVVHRDLKPNNILITSTGHIKVTDFGLSKLGLMRPSSDIYKATTEDITHEFLDKEAFGTSKYMAPEVILRKGYGRPVDWWSVGIILYNFFFAITPFRGAFKRDILRSVLEGGANEIKVHPFLRVLDFNKLLSQKPMFVPYLKSDEDTRYFISGPSRNKHMNSDEGDTTEDNDWPEMKNFVSSYQRFSKLHVTNTGMMTNVEPSSPPQCSQENREKKHSDMQKESSSSNTNGDNQCFGAKTSESSSPSLSESPVQRKRKSFLKLRIQQKTEKVEGERRR</sequence>
<keyword evidence="12" id="KW-1185">Reference proteome</keyword>
<evidence type="ECO:0000313" key="11">
    <source>
        <dbReference type="EMBL" id="CAJ0950641.1"/>
    </source>
</evidence>
<keyword evidence="6" id="KW-0067">ATP-binding</keyword>
<evidence type="ECO:0000256" key="4">
    <source>
        <dbReference type="ARBA" id="ARBA00022741"/>
    </source>
</evidence>
<evidence type="ECO:0000256" key="9">
    <source>
        <dbReference type="SAM" id="MobiDB-lite"/>
    </source>
</evidence>
<protein>
    <recommendedName>
        <fullName evidence="1">non-specific serine/threonine protein kinase</fullName>
        <ecNumber evidence="1">2.7.11.1</ecNumber>
    </recommendedName>
</protein>
<dbReference type="PANTHER" id="PTHR24356:SF414">
    <property type="entry name" value="NON-SPECIFIC SERINE_THREONINE PROTEIN KINASE"/>
    <property type="match status" value="1"/>
</dbReference>
<dbReference type="PROSITE" id="PS00108">
    <property type="entry name" value="PROTEIN_KINASE_ST"/>
    <property type="match status" value="1"/>
</dbReference>
<dbReference type="EC" id="2.7.11.1" evidence="1"/>
<evidence type="ECO:0000256" key="2">
    <source>
        <dbReference type="ARBA" id="ARBA00022527"/>
    </source>
</evidence>
<evidence type="ECO:0000313" key="12">
    <source>
        <dbReference type="Proteomes" id="UP001176940"/>
    </source>
</evidence>
<organism evidence="11 12">
    <name type="scientific">Ranitomeya imitator</name>
    <name type="common">mimic poison frog</name>
    <dbReference type="NCBI Taxonomy" id="111125"/>
    <lineage>
        <taxon>Eukaryota</taxon>
        <taxon>Metazoa</taxon>
        <taxon>Chordata</taxon>
        <taxon>Craniata</taxon>
        <taxon>Vertebrata</taxon>
        <taxon>Euteleostomi</taxon>
        <taxon>Amphibia</taxon>
        <taxon>Batrachia</taxon>
        <taxon>Anura</taxon>
        <taxon>Neobatrachia</taxon>
        <taxon>Hyloidea</taxon>
        <taxon>Dendrobatidae</taxon>
        <taxon>Dendrobatinae</taxon>
        <taxon>Ranitomeya</taxon>
    </lineage>
</organism>
<feature type="domain" description="Protein kinase" evidence="10">
    <location>
        <begin position="151"/>
        <end position="428"/>
    </location>
</feature>
<reference evidence="11" key="1">
    <citation type="submission" date="2023-07" db="EMBL/GenBank/DDBJ databases">
        <authorList>
            <person name="Stuckert A."/>
        </authorList>
    </citation>
    <scope>NUCLEOTIDE SEQUENCE</scope>
</reference>
<proteinExistence type="predicted"/>
<dbReference type="InterPro" id="IPR000719">
    <property type="entry name" value="Prot_kinase_dom"/>
</dbReference>
<keyword evidence="3" id="KW-0808">Transferase</keyword>
<feature type="region of interest" description="Disordered" evidence="9">
    <location>
        <begin position="80"/>
        <end position="106"/>
    </location>
</feature>
<feature type="compositionally biased region" description="Polar residues" evidence="9">
    <location>
        <begin position="491"/>
        <end position="501"/>
    </location>
</feature>
<name>A0ABN9LTW3_9NEOB</name>
<evidence type="ECO:0000256" key="3">
    <source>
        <dbReference type="ARBA" id="ARBA00022679"/>
    </source>
</evidence>
<dbReference type="InterPro" id="IPR023142">
    <property type="entry name" value="MAST_pre-PK_dom_sf"/>
</dbReference>
<feature type="region of interest" description="Disordered" evidence="9">
    <location>
        <begin position="420"/>
        <end position="441"/>
    </location>
</feature>
<gene>
    <name evidence="11" type="ORF">RIMI_LOCUS13104250</name>
</gene>
<dbReference type="Proteomes" id="UP001176940">
    <property type="component" value="Unassembled WGS sequence"/>
</dbReference>
<comment type="catalytic activity">
    <reaction evidence="8">
        <text>L-seryl-[protein] + ATP = O-phospho-L-seryl-[protein] + ADP + H(+)</text>
        <dbReference type="Rhea" id="RHEA:17989"/>
        <dbReference type="Rhea" id="RHEA-COMP:9863"/>
        <dbReference type="Rhea" id="RHEA-COMP:11604"/>
        <dbReference type="ChEBI" id="CHEBI:15378"/>
        <dbReference type="ChEBI" id="CHEBI:29999"/>
        <dbReference type="ChEBI" id="CHEBI:30616"/>
        <dbReference type="ChEBI" id="CHEBI:83421"/>
        <dbReference type="ChEBI" id="CHEBI:456216"/>
        <dbReference type="EC" id="2.7.11.1"/>
    </reaction>
</comment>
<dbReference type="EMBL" id="CAUEEQ010031982">
    <property type="protein sequence ID" value="CAJ0950641.1"/>
    <property type="molecule type" value="Genomic_DNA"/>
</dbReference>
<evidence type="ECO:0000259" key="10">
    <source>
        <dbReference type="PROSITE" id="PS50011"/>
    </source>
</evidence>
<dbReference type="SUPFAM" id="SSF140482">
    <property type="entry name" value="MAST3 pre-PK domain-like"/>
    <property type="match status" value="1"/>
</dbReference>
<feature type="compositionally biased region" description="Polar residues" evidence="9">
    <location>
        <begin position="464"/>
        <end position="478"/>
    </location>
</feature>
<feature type="non-terminal residue" evidence="11">
    <location>
        <position position="546"/>
    </location>
</feature>